<feature type="compositionally biased region" description="Low complexity" evidence="1">
    <location>
        <begin position="323"/>
        <end position="343"/>
    </location>
</feature>
<protein>
    <recommendedName>
        <fullName evidence="3">Chitin-binding type-2 domain-containing protein</fullName>
    </recommendedName>
</protein>
<dbReference type="GO" id="GO:0005576">
    <property type="term" value="C:extracellular region"/>
    <property type="evidence" value="ECO:0007669"/>
    <property type="project" value="InterPro"/>
</dbReference>
<feature type="compositionally biased region" description="Acidic residues" evidence="1">
    <location>
        <begin position="572"/>
        <end position="586"/>
    </location>
</feature>
<feature type="compositionally biased region" description="Low complexity" evidence="1">
    <location>
        <begin position="496"/>
        <end position="520"/>
    </location>
</feature>
<comment type="caution">
    <text evidence="4">The sequence shown here is derived from an EMBL/GenBank/DDBJ whole genome shotgun (WGS) entry which is preliminary data.</text>
</comment>
<dbReference type="Pfam" id="PF01607">
    <property type="entry name" value="CBM_14"/>
    <property type="match status" value="1"/>
</dbReference>
<dbReference type="Proteomes" id="UP000783686">
    <property type="component" value="Unassembled WGS sequence"/>
</dbReference>
<feature type="chain" id="PRO_5035681789" description="Chitin-binding type-2 domain-containing protein" evidence="2">
    <location>
        <begin position="20"/>
        <end position="698"/>
    </location>
</feature>
<dbReference type="AlphaFoldDB" id="A0A811L7V2"/>
<feature type="compositionally biased region" description="Pro residues" evidence="1">
    <location>
        <begin position="435"/>
        <end position="451"/>
    </location>
</feature>
<dbReference type="OrthoDB" id="6020543at2759"/>
<evidence type="ECO:0000313" key="5">
    <source>
        <dbReference type="Proteomes" id="UP000614601"/>
    </source>
</evidence>
<reference evidence="4" key="1">
    <citation type="submission" date="2020-09" db="EMBL/GenBank/DDBJ databases">
        <authorList>
            <person name="Kikuchi T."/>
        </authorList>
    </citation>
    <scope>NUCLEOTIDE SEQUENCE</scope>
    <source>
        <strain evidence="4">SH1</strain>
    </source>
</reference>
<dbReference type="PROSITE" id="PS50940">
    <property type="entry name" value="CHIT_BIND_II"/>
    <property type="match status" value="1"/>
</dbReference>
<feature type="signal peptide" evidence="2">
    <location>
        <begin position="1"/>
        <end position="19"/>
    </location>
</feature>
<dbReference type="SMART" id="SM00494">
    <property type="entry name" value="ChtBD2"/>
    <property type="match status" value="1"/>
</dbReference>
<evidence type="ECO:0000256" key="2">
    <source>
        <dbReference type="SAM" id="SignalP"/>
    </source>
</evidence>
<proteinExistence type="predicted"/>
<feature type="domain" description="Chitin-binding type-2" evidence="3">
    <location>
        <begin position="40"/>
        <end position="99"/>
    </location>
</feature>
<feature type="compositionally biased region" description="Polar residues" evidence="1">
    <location>
        <begin position="638"/>
        <end position="647"/>
    </location>
</feature>
<name>A0A811L7V2_9BILA</name>
<feature type="compositionally biased region" description="Pro residues" evidence="1">
    <location>
        <begin position="134"/>
        <end position="169"/>
    </location>
</feature>
<sequence>MRRETAVLLAVLLLQSTQSLTYRQIAAQEDAAISAVSLLNLDCTGKDDDIYPARSNTCQRYFFHCVNGKAHKQKCPAGLFYSEQHKSCEYRSNVAACSGSPSGPVQPAPVSPPPAPPPQHKPAPVAPGAAPQHQPAPSPPRPNSPPPPGPAQQPQPVPPRPSPQAPAAPPSSQGSPPAPPPSHGQAPSSRPNSPVGIVGNEDSRSPKPRSEWSPEDRTKEAPVVGGISGRGVYSQPEVVIQQVQDIHKWNSKPESQSWASNSEAQQWLPNSDRWAQKHQEYKPQSPQGYQPQQHEYQQHHQGSYGQAASKYPAPSYTEYPQVPAYDQPQYPQGPAPAYGQPEAPRYDVPAYEAQRYPAPEYGNYPSYGRRYEGSYDQPQQPYPAPEYGYPQEPYRQVRPYEGYQPEPAYGAPPPPYGAPPPTYGPQPQEPAYGAPVPPYSAPGPAYGPQPQGPAYGAPVAPYSQPQGPVYGQPPPAYGEYPGYDDGRQDDYFQAPQGYPQGYDGDVYGGYDQAYGQDQYGAEYGSAPTAPRGYGNSGANDLFLSSNKKEKIDEAKTESKKPAEETEGKVESADEEEVEGSGQDEAEERPKRSAFDTDEDKVKYGRYRRSTVPKLHQKIVHRAEPEPYQHAGKAVYPQGSIQFPQRQNGPPAPASDWNQHGRSANITPGSPEYTVPGPLPKNGPAEKRTPPRAYEIIAE</sequence>
<dbReference type="EMBL" id="CAJFDH010000005">
    <property type="protein sequence ID" value="CAD5223781.1"/>
    <property type="molecule type" value="Genomic_DNA"/>
</dbReference>
<feature type="compositionally biased region" description="Polar residues" evidence="1">
    <location>
        <begin position="252"/>
        <end position="269"/>
    </location>
</feature>
<keyword evidence="2" id="KW-0732">Signal</keyword>
<dbReference type="Proteomes" id="UP000614601">
    <property type="component" value="Unassembled WGS sequence"/>
</dbReference>
<dbReference type="Gene3D" id="2.170.140.10">
    <property type="entry name" value="Chitin binding domain"/>
    <property type="match status" value="1"/>
</dbReference>
<feature type="compositionally biased region" description="Basic residues" evidence="1">
    <location>
        <begin position="603"/>
        <end position="619"/>
    </location>
</feature>
<dbReference type="SUPFAM" id="SSF57625">
    <property type="entry name" value="Invertebrate chitin-binding proteins"/>
    <property type="match status" value="1"/>
</dbReference>
<feature type="compositionally biased region" description="Pro residues" evidence="1">
    <location>
        <begin position="410"/>
        <end position="428"/>
    </location>
</feature>
<evidence type="ECO:0000313" key="4">
    <source>
        <dbReference type="EMBL" id="CAD5223781.1"/>
    </source>
</evidence>
<feature type="region of interest" description="Disordered" evidence="1">
    <location>
        <begin position="251"/>
        <end position="698"/>
    </location>
</feature>
<accession>A0A811L7V2</accession>
<dbReference type="EMBL" id="CAJFCW020000005">
    <property type="protein sequence ID" value="CAG9118774.1"/>
    <property type="molecule type" value="Genomic_DNA"/>
</dbReference>
<feature type="compositionally biased region" description="Polar residues" evidence="1">
    <location>
        <begin position="536"/>
        <end position="545"/>
    </location>
</feature>
<feature type="compositionally biased region" description="Pro residues" evidence="1">
    <location>
        <begin position="104"/>
        <end position="125"/>
    </location>
</feature>
<evidence type="ECO:0000259" key="3">
    <source>
        <dbReference type="PROSITE" id="PS50940"/>
    </source>
</evidence>
<dbReference type="InterPro" id="IPR036508">
    <property type="entry name" value="Chitin-bd_dom_sf"/>
</dbReference>
<feature type="compositionally biased region" description="Basic and acidic residues" evidence="1">
    <location>
        <begin position="546"/>
        <end position="571"/>
    </location>
</feature>
<gene>
    <name evidence="4" type="ORF">BOKJ2_LOCUS10551</name>
</gene>
<dbReference type="GO" id="GO:0008061">
    <property type="term" value="F:chitin binding"/>
    <property type="evidence" value="ECO:0007669"/>
    <property type="project" value="InterPro"/>
</dbReference>
<keyword evidence="5" id="KW-1185">Reference proteome</keyword>
<organism evidence="4 5">
    <name type="scientific">Bursaphelenchus okinawaensis</name>
    <dbReference type="NCBI Taxonomy" id="465554"/>
    <lineage>
        <taxon>Eukaryota</taxon>
        <taxon>Metazoa</taxon>
        <taxon>Ecdysozoa</taxon>
        <taxon>Nematoda</taxon>
        <taxon>Chromadorea</taxon>
        <taxon>Rhabditida</taxon>
        <taxon>Tylenchina</taxon>
        <taxon>Tylenchomorpha</taxon>
        <taxon>Aphelenchoidea</taxon>
        <taxon>Aphelenchoididae</taxon>
        <taxon>Bursaphelenchus</taxon>
    </lineage>
</organism>
<feature type="region of interest" description="Disordered" evidence="1">
    <location>
        <begin position="94"/>
        <end position="233"/>
    </location>
</feature>
<feature type="compositionally biased region" description="Basic and acidic residues" evidence="1">
    <location>
        <begin position="587"/>
        <end position="602"/>
    </location>
</feature>
<feature type="compositionally biased region" description="Basic and acidic residues" evidence="1">
    <location>
        <begin position="201"/>
        <end position="220"/>
    </location>
</feature>
<feature type="compositionally biased region" description="Low complexity" evidence="1">
    <location>
        <begin position="287"/>
        <end position="306"/>
    </location>
</feature>
<feature type="compositionally biased region" description="Low complexity" evidence="1">
    <location>
        <begin position="452"/>
        <end position="470"/>
    </location>
</feature>
<feature type="compositionally biased region" description="Polar residues" evidence="1">
    <location>
        <begin position="655"/>
        <end position="667"/>
    </location>
</feature>
<dbReference type="InterPro" id="IPR002557">
    <property type="entry name" value="Chitin-bd_dom"/>
</dbReference>
<evidence type="ECO:0000256" key="1">
    <source>
        <dbReference type="SAM" id="MobiDB-lite"/>
    </source>
</evidence>